<sequence>MAASPRALLLCRFRHLSTASSSYPPIPNSLVLSSRHHPHLRRTREFHLLSSAITLPPAVVGCLFSGFDGGGVADDLVSTRRSGRHEFSALANVLRRIEPLDTAVIGKGVSAPAKDSMKRTISTMLGLLPSDQFDVSIRVSKQPLYHLLLSSIITGYTLWNAEYRVSLMRNFDSSPGSREVLEASRGRFEVLGDGSKESDRMDEDEDELRGSEGGKGRIARESLENLSPAALSYIQELESELATAQKELDAEKQDKFYLEHSKENNNDLLNYLRSLEPAIVCELSQPSSSEVEEIIKQLVQNIYIRILNGNTPSLLEDSSETASRAHPKNDANQEEAITTRDYLAKLLFWCMLLGHHLRGLEYRLHLSFAVGSI</sequence>
<dbReference type="InParanoid" id="A0A6I9QPZ4"/>
<feature type="compositionally biased region" description="Basic and acidic residues" evidence="1">
    <location>
        <begin position="208"/>
        <end position="219"/>
    </location>
</feature>
<dbReference type="AlphaFoldDB" id="A0A6I9QPZ4"/>
<feature type="region of interest" description="Disordered" evidence="1">
    <location>
        <begin position="191"/>
        <end position="219"/>
    </location>
</feature>
<evidence type="ECO:0000313" key="2">
    <source>
        <dbReference type="Proteomes" id="UP000504607"/>
    </source>
</evidence>
<dbReference type="OrthoDB" id="4115at2759"/>
<name>A0A6I9QPZ4_ELAGV</name>
<keyword evidence="2" id="KW-1185">Reference proteome</keyword>
<dbReference type="Proteomes" id="UP000504607">
    <property type="component" value="Chromosome 2"/>
</dbReference>
<dbReference type="PANTHER" id="PTHR33598">
    <property type="entry name" value="OS02G0833400 PROTEIN"/>
    <property type="match status" value="1"/>
</dbReference>
<evidence type="ECO:0000256" key="1">
    <source>
        <dbReference type="SAM" id="MobiDB-lite"/>
    </source>
</evidence>
<reference evidence="3" key="1">
    <citation type="submission" date="2025-08" db="UniProtKB">
        <authorList>
            <consortium name="RefSeq"/>
        </authorList>
    </citation>
    <scope>IDENTIFICATION</scope>
</reference>
<dbReference type="GeneID" id="105039115"/>
<gene>
    <name evidence="3" type="primary">LOC105039115</name>
</gene>
<proteinExistence type="predicted"/>
<dbReference type="KEGG" id="egu:105039115"/>
<dbReference type="RefSeq" id="XP_010913422.1">
    <property type="nucleotide sequence ID" value="XM_010915120.2"/>
</dbReference>
<accession>A0A6I9QPZ4</accession>
<organism evidence="2 3">
    <name type="scientific">Elaeis guineensis var. tenera</name>
    <name type="common">Oil palm</name>
    <dbReference type="NCBI Taxonomy" id="51953"/>
    <lineage>
        <taxon>Eukaryota</taxon>
        <taxon>Viridiplantae</taxon>
        <taxon>Streptophyta</taxon>
        <taxon>Embryophyta</taxon>
        <taxon>Tracheophyta</taxon>
        <taxon>Spermatophyta</taxon>
        <taxon>Magnoliopsida</taxon>
        <taxon>Liliopsida</taxon>
        <taxon>Arecaceae</taxon>
        <taxon>Arecoideae</taxon>
        <taxon>Cocoseae</taxon>
        <taxon>Elaeidinae</taxon>
        <taxon>Elaeis</taxon>
    </lineage>
</organism>
<dbReference type="Pfam" id="PF05542">
    <property type="entry name" value="DUF760"/>
    <property type="match status" value="2"/>
</dbReference>
<protein>
    <submittedName>
        <fullName evidence="3">Uncharacterized protein LOC105039115</fullName>
    </submittedName>
</protein>
<evidence type="ECO:0000313" key="3">
    <source>
        <dbReference type="RefSeq" id="XP_010913422.1"/>
    </source>
</evidence>
<dbReference type="InterPro" id="IPR008479">
    <property type="entry name" value="DUF760"/>
</dbReference>
<dbReference type="PANTHER" id="PTHR33598:SF10">
    <property type="entry name" value="SEED MATURATION-LIKE PROTEIN"/>
    <property type="match status" value="1"/>
</dbReference>